<dbReference type="SUPFAM" id="SSF50370">
    <property type="entry name" value="Ricin B-like lectins"/>
    <property type="match status" value="1"/>
</dbReference>
<gene>
    <name evidence="1" type="ORF">TL16_g13261</name>
</gene>
<evidence type="ECO:0000313" key="2">
    <source>
        <dbReference type="Proteomes" id="UP001162640"/>
    </source>
</evidence>
<organism evidence="1 2">
    <name type="scientific">Triparma laevis f. inornata</name>
    <dbReference type="NCBI Taxonomy" id="1714386"/>
    <lineage>
        <taxon>Eukaryota</taxon>
        <taxon>Sar</taxon>
        <taxon>Stramenopiles</taxon>
        <taxon>Ochrophyta</taxon>
        <taxon>Bolidophyceae</taxon>
        <taxon>Parmales</taxon>
        <taxon>Triparmaceae</taxon>
        <taxon>Triparma</taxon>
    </lineage>
</organism>
<dbReference type="Gene3D" id="2.60.120.620">
    <property type="entry name" value="q2cbj1_9rhob like domain"/>
    <property type="match status" value="1"/>
</dbReference>
<comment type="caution">
    <text evidence="1">The sequence shown here is derived from an EMBL/GenBank/DDBJ whole genome shotgun (WGS) entry which is preliminary data.</text>
</comment>
<protein>
    <submittedName>
        <fullName evidence="1">Uncharacterized protein</fullName>
    </submittedName>
</protein>
<accession>A0A9W7C0D6</accession>
<dbReference type="SUPFAM" id="SSF51197">
    <property type="entry name" value="Clavaminate synthase-like"/>
    <property type="match status" value="1"/>
</dbReference>
<name>A0A9W7C0D6_9STRA</name>
<dbReference type="Proteomes" id="UP001162640">
    <property type="component" value="Unassembled WGS sequence"/>
</dbReference>
<evidence type="ECO:0000313" key="1">
    <source>
        <dbReference type="EMBL" id="GMH95978.1"/>
    </source>
</evidence>
<sequence length="541" mass="60446">MLLWYPLVKIQKQFPLPHYSRNAMPPQNNAPIRIKLSTRQQGIILAGSPYVLTEHNGRGHAIRLGTILHCSEFILDGDITDNNGIAVRLSSDPDLSLEVNFRKYTDGAELSLWSVNNHREYAVRWRYYGDGTIGPLENEELCVGRHASDGGKLILVSRDSTLKVVWKQNDEMKRVSGRLREEDEKRREKITILPAVAASLVSPEMLENFKRDGFVKLSKAVDEELIENALLEINKEMGQATGSNDQFKAKTFAKEAAITDLFNQSVIPFVMELLLGPKFGGGKYKQDGGQLALRFPGDACVGKTAKSNDAHLNQIAKGWHIDGLASDFIKGLTDHYGKAHNFDCLVGVCLSETKCPSSGELCTWPGSHDKIAEHFHQGTNFDDVLNLGNSALPTGDTDNLFRGIKPHHCLAEPGDVFLANYMTAHFIAPNTSPHIRYAVYFRVHGPEFHGRHGGAHESMLDPWCHWPCMNDGGRRAEGKRAEEEVKEEEVKRGGFDDFQAMDNAFLTPKVEGWACKECTYLHTTGLEVKMLACAMCRTERR</sequence>
<dbReference type="AlphaFoldDB" id="A0A9W7C0D6"/>
<dbReference type="InterPro" id="IPR035992">
    <property type="entry name" value="Ricin_B-like_lectins"/>
</dbReference>
<proteinExistence type="predicted"/>
<dbReference type="EMBL" id="BLQM01000642">
    <property type="protein sequence ID" value="GMH95978.1"/>
    <property type="molecule type" value="Genomic_DNA"/>
</dbReference>
<reference evidence="2" key="1">
    <citation type="journal article" date="2023" name="Commun. Biol.">
        <title>Genome analysis of Parmales, the sister group of diatoms, reveals the evolutionary specialization of diatoms from phago-mixotrophs to photoautotrophs.</title>
        <authorList>
            <person name="Ban H."/>
            <person name="Sato S."/>
            <person name="Yoshikawa S."/>
            <person name="Yamada K."/>
            <person name="Nakamura Y."/>
            <person name="Ichinomiya M."/>
            <person name="Sato N."/>
            <person name="Blanc-Mathieu R."/>
            <person name="Endo H."/>
            <person name="Kuwata A."/>
            <person name="Ogata H."/>
        </authorList>
    </citation>
    <scope>NUCLEOTIDE SEQUENCE [LARGE SCALE GENOMIC DNA]</scope>
</reference>